<organism evidence="1 2">
    <name type="scientific">Smallanthus sonchifolius</name>
    <dbReference type="NCBI Taxonomy" id="185202"/>
    <lineage>
        <taxon>Eukaryota</taxon>
        <taxon>Viridiplantae</taxon>
        <taxon>Streptophyta</taxon>
        <taxon>Embryophyta</taxon>
        <taxon>Tracheophyta</taxon>
        <taxon>Spermatophyta</taxon>
        <taxon>Magnoliopsida</taxon>
        <taxon>eudicotyledons</taxon>
        <taxon>Gunneridae</taxon>
        <taxon>Pentapetalae</taxon>
        <taxon>asterids</taxon>
        <taxon>campanulids</taxon>
        <taxon>Asterales</taxon>
        <taxon>Asteraceae</taxon>
        <taxon>Asteroideae</taxon>
        <taxon>Heliantheae alliance</taxon>
        <taxon>Millerieae</taxon>
        <taxon>Smallanthus</taxon>
    </lineage>
</organism>
<name>A0ACB9J7Q1_9ASTR</name>
<accession>A0ACB9J7Q1</accession>
<reference evidence="1 2" key="2">
    <citation type="journal article" date="2022" name="Mol. Ecol. Resour.">
        <title>The genomes of chicory, endive, great burdock and yacon provide insights into Asteraceae paleo-polyploidization history and plant inulin production.</title>
        <authorList>
            <person name="Fan W."/>
            <person name="Wang S."/>
            <person name="Wang H."/>
            <person name="Wang A."/>
            <person name="Jiang F."/>
            <person name="Liu H."/>
            <person name="Zhao H."/>
            <person name="Xu D."/>
            <person name="Zhang Y."/>
        </authorList>
    </citation>
    <scope>NUCLEOTIDE SEQUENCE [LARGE SCALE GENOMIC DNA]</scope>
    <source>
        <strain evidence="2">cv. Yunnan</strain>
        <tissue evidence="1">Leaves</tissue>
    </source>
</reference>
<proteinExistence type="predicted"/>
<comment type="caution">
    <text evidence="1">The sequence shown here is derived from an EMBL/GenBank/DDBJ whole genome shotgun (WGS) entry which is preliminary data.</text>
</comment>
<sequence>MWIPILERYKHPTHEYLGETVSKPLSRLDEEEKKVYDLEKKAYGSITMALTRELFHSFRGIALFSGSSSQEDDYTNSCINSTCFAASRSNSSRGPTSSSSTHQNVIAKIVEDHVPLFASCMLAYENFIGGNLTNPETIEEDFNQVVPDDMEDVDIEWNMAMILRRAKRFISRTGRKFIGGHSNARDGNNQSYNNQNNRSQNQGTTSNALVVQQDDSFDWGVHLEDATISQTQLGLMAEILELMEAEGREAAANAQQESAFALMAIGESSSTSEVDSNAFAIVSVSFLNCRILKDENDRVHNQLEPLRTAALNYKENEKRFKDSIENIKKDKHDFSIKISEQQFHLDVEYKALEKKNVELAKLQNEILQLSGKLEKLKNSRFVVVHYESIVRQMNGQGLGTNAIPPLVNGKFVNGPVDIDLSCLDESSSKANSISKSNEEGNFVDNIKVDGVVSEEMFDEHKVQKDTITNCDNFILTEPDVVESNKKLNNLLYGCFKTMKQSKKEKFANKLGKNFHENIKKN</sequence>
<gene>
    <name evidence="1" type="ORF">L1987_15437</name>
</gene>
<evidence type="ECO:0000313" key="1">
    <source>
        <dbReference type="EMBL" id="KAI3815756.1"/>
    </source>
</evidence>
<evidence type="ECO:0000313" key="2">
    <source>
        <dbReference type="Proteomes" id="UP001056120"/>
    </source>
</evidence>
<keyword evidence="2" id="KW-1185">Reference proteome</keyword>
<reference evidence="2" key="1">
    <citation type="journal article" date="2022" name="Mol. Ecol. Resour.">
        <title>The genomes of chicory, endive, great burdock and yacon provide insights into Asteraceae palaeo-polyploidization history and plant inulin production.</title>
        <authorList>
            <person name="Fan W."/>
            <person name="Wang S."/>
            <person name="Wang H."/>
            <person name="Wang A."/>
            <person name="Jiang F."/>
            <person name="Liu H."/>
            <person name="Zhao H."/>
            <person name="Xu D."/>
            <person name="Zhang Y."/>
        </authorList>
    </citation>
    <scope>NUCLEOTIDE SEQUENCE [LARGE SCALE GENOMIC DNA]</scope>
    <source>
        <strain evidence="2">cv. Yunnan</strain>
    </source>
</reference>
<dbReference type="EMBL" id="CM042022">
    <property type="protein sequence ID" value="KAI3815756.1"/>
    <property type="molecule type" value="Genomic_DNA"/>
</dbReference>
<dbReference type="Proteomes" id="UP001056120">
    <property type="component" value="Linkage Group LG05"/>
</dbReference>
<protein>
    <submittedName>
        <fullName evidence="1">Uncharacterized protein</fullName>
    </submittedName>
</protein>